<dbReference type="Pfam" id="PF07502">
    <property type="entry name" value="MANEC"/>
    <property type="match status" value="1"/>
</dbReference>
<dbReference type="CTD" id="54682"/>
<feature type="region of interest" description="Disordered" evidence="7">
    <location>
        <begin position="140"/>
        <end position="160"/>
    </location>
</feature>
<evidence type="ECO:0000256" key="5">
    <source>
        <dbReference type="ARBA" id="ARBA00023136"/>
    </source>
</evidence>
<comment type="subcellular location">
    <subcellularLocation>
        <location evidence="1">Membrane</location>
        <topology evidence="1">Single-pass type I membrane protein</topology>
    </subcellularLocation>
</comment>
<evidence type="ECO:0000313" key="12">
    <source>
        <dbReference type="RefSeq" id="XP_033808096.1"/>
    </source>
</evidence>
<keyword evidence="11" id="KW-1185">Reference proteome</keyword>
<dbReference type="Proteomes" id="UP000515159">
    <property type="component" value="Chromosome 7"/>
</dbReference>
<organism evidence="11 12">
    <name type="scientific">Geotrypetes seraphini</name>
    <name type="common">Gaboon caecilian</name>
    <name type="synonym">Caecilia seraphini</name>
    <dbReference type="NCBI Taxonomy" id="260995"/>
    <lineage>
        <taxon>Eukaryota</taxon>
        <taxon>Metazoa</taxon>
        <taxon>Chordata</taxon>
        <taxon>Craniata</taxon>
        <taxon>Vertebrata</taxon>
        <taxon>Euteleostomi</taxon>
        <taxon>Amphibia</taxon>
        <taxon>Gymnophiona</taxon>
        <taxon>Geotrypetes</taxon>
    </lineage>
</organism>
<accession>A0A6P8RT96</accession>
<keyword evidence="4 8" id="KW-1133">Transmembrane helix</keyword>
<reference evidence="12 13" key="1">
    <citation type="submission" date="2025-04" db="UniProtKB">
        <authorList>
            <consortium name="RefSeq"/>
        </authorList>
    </citation>
    <scope>IDENTIFICATION</scope>
</reference>
<dbReference type="KEGG" id="gsh:117363815"/>
<evidence type="ECO:0000313" key="11">
    <source>
        <dbReference type="Proteomes" id="UP000515159"/>
    </source>
</evidence>
<dbReference type="GeneID" id="117363815"/>
<dbReference type="PANTHER" id="PTHR46876">
    <property type="entry name" value="LOW-DENSITY LIPOPROTEIN RECEPTOR-RELATED PROTEIN 11"/>
    <property type="match status" value="1"/>
</dbReference>
<dbReference type="SMART" id="SM00765">
    <property type="entry name" value="MANEC"/>
    <property type="match status" value="1"/>
</dbReference>
<feature type="compositionally biased region" description="Low complexity" evidence="7">
    <location>
        <begin position="141"/>
        <end position="154"/>
    </location>
</feature>
<dbReference type="RefSeq" id="XP_033808097.1">
    <property type="nucleotide sequence ID" value="XM_033952206.1"/>
</dbReference>
<proteinExistence type="predicted"/>
<name>A0A6P8RT96_GEOSA</name>
<dbReference type="InterPro" id="IPR041056">
    <property type="entry name" value="DUF5585"/>
</dbReference>
<evidence type="ECO:0000256" key="2">
    <source>
        <dbReference type="ARBA" id="ARBA00022692"/>
    </source>
</evidence>
<dbReference type="GO" id="GO:0016020">
    <property type="term" value="C:membrane"/>
    <property type="evidence" value="ECO:0007669"/>
    <property type="project" value="UniProtKB-SubCell"/>
</dbReference>
<dbReference type="Pfam" id="PF17823">
    <property type="entry name" value="DUF5585"/>
    <property type="match status" value="1"/>
</dbReference>
<dbReference type="RefSeq" id="XP_033808098.1">
    <property type="nucleotide sequence ID" value="XM_033952207.1"/>
</dbReference>
<dbReference type="AlphaFoldDB" id="A0A6P8RT96"/>
<sequence>MTKSRENMDSQTNWRCSSVLLLVLYMSPILCTSQQCSTEKLSDLIINITSALSKGVMNVEPVHASTEEACLNLCCSHGNISENKNCNFMTFDTQKAINLPNCYLFYCPTKEACPLKSSIGLVSYKIVKGGRLEADLRLHENSSSSQINSSASKNTAGNYNSNNLQKSISAQILDLAETMDKQLEKIESSHKKNISPNEVEEHERHQNNSDITESFQIKKVSVSPTKAPVAVQPTNSSIPPITLLNTTNQATTTTSQATTSIITTTTPTPQATTPTPQATTTSTITTTTQATTSTPQATTFSITATPKITTIRPSTIPDTTKATTTLTATQPITITTSITTELTSTSSSAVTPTIQLTTRTVSTTYPASNYPVPKKIQTGSLRPSTNLPTTAMKSTKTVSASIPLANINSTGSWKSVNQHNELINSKENQLVNNKGVGYGAISQPSDKSGLVAALCFGVAFLLLIMVLVGRSALESLQRRHYSRLDYLINGMYVDT</sequence>
<dbReference type="InterPro" id="IPR011106">
    <property type="entry name" value="MANSC_N"/>
</dbReference>
<keyword evidence="2 8" id="KW-0812">Transmembrane</keyword>
<dbReference type="InterPro" id="IPR013980">
    <property type="entry name" value="MANSC_dom"/>
</dbReference>
<evidence type="ECO:0000256" key="6">
    <source>
        <dbReference type="ARBA" id="ARBA00023180"/>
    </source>
</evidence>
<feature type="transmembrane region" description="Helical" evidence="8">
    <location>
        <begin position="450"/>
        <end position="473"/>
    </location>
</feature>
<evidence type="ECO:0000256" key="1">
    <source>
        <dbReference type="ARBA" id="ARBA00004479"/>
    </source>
</evidence>
<feature type="signal peptide" evidence="9">
    <location>
        <begin position="1"/>
        <end position="31"/>
    </location>
</feature>
<dbReference type="OrthoDB" id="10071013at2759"/>
<evidence type="ECO:0000313" key="14">
    <source>
        <dbReference type="RefSeq" id="XP_033808098.1"/>
    </source>
</evidence>
<dbReference type="PROSITE" id="PS50986">
    <property type="entry name" value="MANSC"/>
    <property type="match status" value="1"/>
</dbReference>
<feature type="domain" description="MANSC" evidence="10">
    <location>
        <begin position="40"/>
        <end position="124"/>
    </location>
</feature>
<evidence type="ECO:0000313" key="13">
    <source>
        <dbReference type="RefSeq" id="XP_033808097.1"/>
    </source>
</evidence>
<dbReference type="RefSeq" id="XP_033808096.1">
    <property type="nucleotide sequence ID" value="XM_033952205.1"/>
</dbReference>
<keyword evidence="3 9" id="KW-0732">Signal</keyword>
<evidence type="ECO:0000256" key="7">
    <source>
        <dbReference type="SAM" id="MobiDB-lite"/>
    </source>
</evidence>
<dbReference type="PANTHER" id="PTHR46876:SF3">
    <property type="entry name" value="MANSC DOMAIN CONTAINING 1"/>
    <property type="match status" value="1"/>
</dbReference>
<feature type="region of interest" description="Disordered" evidence="7">
    <location>
        <begin position="264"/>
        <end position="295"/>
    </location>
</feature>
<evidence type="ECO:0000259" key="10">
    <source>
        <dbReference type="PROSITE" id="PS50986"/>
    </source>
</evidence>
<evidence type="ECO:0000256" key="4">
    <source>
        <dbReference type="ARBA" id="ARBA00022989"/>
    </source>
</evidence>
<evidence type="ECO:0000256" key="9">
    <source>
        <dbReference type="SAM" id="SignalP"/>
    </source>
</evidence>
<gene>
    <name evidence="12 13 14" type="primary">MANSC1</name>
</gene>
<protein>
    <submittedName>
        <fullName evidence="12 13">MANSC domain-containing protein 1</fullName>
    </submittedName>
</protein>
<keyword evidence="5 8" id="KW-0472">Membrane</keyword>
<keyword evidence="6" id="KW-0325">Glycoprotein</keyword>
<evidence type="ECO:0000256" key="3">
    <source>
        <dbReference type="ARBA" id="ARBA00022729"/>
    </source>
</evidence>
<feature type="region of interest" description="Disordered" evidence="7">
    <location>
        <begin position="187"/>
        <end position="216"/>
    </location>
</feature>
<evidence type="ECO:0000256" key="8">
    <source>
        <dbReference type="SAM" id="Phobius"/>
    </source>
</evidence>
<feature type="chain" id="PRO_5044654156" evidence="9">
    <location>
        <begin position="32"/>
        <end position="495"/>
    </location>
</feature>